<comment type="catalytic activity">
    <reaction evidence="1">
        <text>3-hydroxy-2-methylpropanoyl-CoA + H2O = 3-hydroxy-2-methylpropanoate + CoA + H(+)</text>
        <dbReference type="Rhea" id="RHEA:20888"/>
        <dbReference type="ChEBI" id="CHEBI:11805"/>
        <dbReference type="ChEBI" id="CHEBI:15377"/>
        <dbReference type="ChEBI" id="CHEBI:15378"/>
        <dbReference type="ChEBI" id="CHEBI:57287"/>
        <dbReference type="ChEBI" id="CHEBI:57340"/>
        <dbReference type="EC" id="3.1.2.4"/>
    </reaction>
</comment>
<dbReference type="Gene3D" id="3.90.226.10">
    <property type="entry name" value="2-enoyl-CoA Hydratase, Chain A, domain 1"/>
    <property type="match status" value="1"/>
</dbReference>
<feature type="domain" description="Enoyl-CoA hydratase/isomerase" evidence="4">
    <location>
        <begin position="22"/>
        <end position="360"/>
    </location>
</feature>
<reference evidence="5 6" key="1">
    <citation type="submission" date="2020-04" db="EMBL/GenBank/DDBJ databases">
        <authorList>
            <person name="Yoon J."/>
        </authorList>
    </citation>
    <scope>NUCLEOTIDE SEQUENCE [LARGE SCALE GENOMIC DNA]</scope>
    <source>
        <strain evidence="5 6">KMU-166</strain>
    </source>
</reference>
<evidence type="ECO:0000256" key="1">
    <source>
        <dbReference type="ARBA" id="ARBA00001709"/>
    </source>
</evidence>
<evidence type="ECO:0000256" key="3">
    <source>
        <dbReference type="ARBA" id="ARBA00022801"/>
    </source>
</evidence>
<evidence type="ECO:0000259" key="4">
    <source>
        <dbReference type="Pfam" id="PF16113"/>
    </source>
</evidence>
<dbReference type="RefSeq" id="WP_168450194.1">
    <property type="nucleotide sequence ID" value="NZ_JAAWWK010000003.1"/>
</dbReference>
<accession>A0ABX1GGM2</accession>
<keyword evidence="3" id="KW-0378">Hydrolase</keyword>
<organism evidence="5 6">
    <name type="scientific">Spongiibacter thalassae</name>
    <dbReference type="NCBI Taxonomy" id="2721624"/>
    <lineage>
        <taxon>Bacteria</taxon>
        <taxon>Pseudomonadati</taxon>
        <taxon>Pseudomonadota</taxon>
        <taxon>Gammaproteobacteria</taxon>
        <taxon>Cellvibrionales</taxon>
        <taxon>Spongiibacteraceae</taxon>
        <taxon>Spongiibacter</taxon>
    </lineage>
</organism>
<dbReference type="PANTHER" id="PTHR43176">
    <property type="entry name" value="3-HYDROXYISOBUTYRYL-COA HYDROLASE-RELATED"/>
    <property type="match status" value="1"/>
</dbReference>
<dbReference type="InterPro" id="IPR029045">
    <property type="entry name" value="ClpP/crotonase-like_dom_sf"/>
</dbReference>
<dbReference type="EMBL" id="JAAWWK010000003">
    <property type="protein sequence ID" value="NKI17647.1"/>
    <property type="molecule type" value="Genomic_DNA"/>
</dbReference>
<dbReference type="InterPro" id="IPR045004">
    <property type="entry name" value="ECH_dom"/>
</dbReference>
<sequence length="373" mass="40514">MQVDFSVCLERHPLPAGGYLAQLTLNAPARLNALTPEMAELLYRFLSDLRDDSEAVAVLLDSAGGRSFCAGADARRMMQSALSNPGGAAVEAEAFLACEYRTAYMIHTFAKPVICWADGLVLGAGLGLMAGASHRIVTENSQLSAPEATIGLLPNAGAGWFLGKMPGKTGLFAALTGARMSAADALYGGLADYCYASTFRQQLLRSLLHLPWCDDHRANHEMLTDALTDWEAEQGMSLANARLKEHRRWIDQHCEAECAVQLRRALQRGAESDPWLQSAAEGADKGAASSLALIVAQFAASTNKSLAEVFKLEMILVANRLRDPEFAEGVRARLIDRDRDPHWCYQCPSEVPQQEIDALFASPWPNHPLADMG</sequence>
<dbReference type="Proteomes" id="UP000765845">
    <property type="component" value="Unassembled WGS sequence"/>
</dbReference>
<proteinExistence type="predicted"/>
<protein>
    <recommendedName>
        <fullName evidence="2">3-hydroxyisobutyryl-CoA hydrolase</fullName>
        <ecNumber evidence="2">3.1.2.4</ecNumber>
    </recommendedName>
</protein>
<evidence type="ECO:0000313" key="5">
    <source>
        <dbReference type="EMBL" id="NKI17647.1"/>
    </source>
</evidence>
<evidence type="ECO:0000256" key="2">
    <source>
        <dbReference type="ARBA" id="ARBA00011915"/>
    </source>
</evidence>
<name>A0ABX1GGM2_9GAMM</name>
<comment type="caution">
    <text evidence="5">The sequence shown here is derived from an EMBL/GenBank/DDBJ whole genome shotgun (WGS) entry which is preliminary data.</text>
</comment>
<evidence type="ECO:0000313" key="6">
    <source>
        <dbReference type="Proteomes" id="UP000765845"/>
    </source>
</evidence>
<dbReference type="CDD" id="cd06558">
    <property type="entry name" value="crotonase-like"/>
    <property type="match status" value="1"/>
</dbReference>
<dbReference type="InterPro" id="IPR032259">
    <property type="entry name" value="HIBYL-CoA-H"/>
</dbReference>
<dbReference type="EC" id="3.1.2.4" evidence="2"/>
<gene>
    <name evidence="5" type="ORF">HCU74_09465</name>
</gene>
<dbReference type="Pfam" id="PF16113">
    <property type="entry name" value="ECH_2"/>
    <property type="match status" value="1"/>
</dbReference>
<dbReference type="PANTHER" id="PTHR43176:SF3">
    <property type="entry name" value="3-HYDROXYISOBUTYRYL-COA HYDROLASE, MITOCHONDRIAL"/>
    <property type="match status" value="1"/>
</dbReference>
<dbReference type="SUPFAM" id="SSF52096">
    <property type="entry name" value="ClpP/crotonase"/>
    <property type="match status" value="1"/>
</dbReference>
<keyword evidence="6" id="KW-1185">Reference proteome</keyword>